<dbReference type="Proteomes" id="UP000034838">
    <property type="component" value="Unassembled WGS sequence"/>
</dbReference>
<proteinExistence type="predicted"/>
<dbReference type="PANTHER" id="PTHR48228">
    <property type="entry name" value="SUCCINYL-COA--D-CITRAMALATE COA-TRANSFERASE"/>
    <property type="match status" value="1"/>
</dbReference>
<evidence type="ECO:0000256" key="1">
    <source>
        <dbReference type="SAM" id="MobiDB-lite"/>
    </source>
</evidence>
<comment type="caution">
    <text evidence="2">The sequence shown here is derived from an EMBL/GenBank/DDBJ whole genome shotgun (WGS) entry which is preliminary data.</text>
</comment>
<dbReference type="PANTHER" id="PTHR48228:SF4">
    <property type="entry name" value="BLR3030 PROTEIN"/>
    <property type="match status" value="1"/>
</dbReference>
<name>A0A1J4QBS4_9ACTN</name>
<keyword evidence="3" id="KW-1185">Reference proteome</keyword>
<dbReference type="GO" id="GO:0003824">
    <property type="term" value="F:catalytic activity"/>
    <property type="evidence" value="ECO:0007669"/>
    <property type="project" value="InterPro"/>
</dbReference>
<dbReference type="Gene3D" id="3.30.1540.10">
    <property type="entry name" value="formyl-coa transferase, domain 3"/>
    <property type="match status" value="1"/>
</dbReference>
<sequence>MFPGMEENEFDLIGELDRTLKTLGLSRDDAVSELVVRGHDPLVPSTIRLGSAMGIALLSAAVGAAQIWQGATGRAQRLGLDLGQAMHQLTPYLGGGNTLNGYGSNMGSVLGLDGGLAPALWDLYRTADDRWAIPIACYPSTRDAFLDMLGAAHTREHIGAAVARRVSWDLEEEAAVRGVPLAVVRSREEFLAHPQGRAVLDEPLVAVERVGDAPPRPLPAGAQPLSRLRSLQFTHVFAGTAAGRVLAEQGADVLHVCEPNAFDHDLCWNETGVGLRSARLALDSGGEGRRVFEELLRTADVFVHNHRAGKMSRLGLSPEECAEISPGVIHVSVRAYGHSGPWQDRGGFDQHAQALTGVNWSERRDGRPQLPPGRMLNDYLAAYLVAAGVMSAVLRRAHEGGSYRVRVSLAGVSNWAWQLGTFTQEQAERLLPASPLPPPERLVRTTPLGELSLVAPPVTLSATPPAWRGPLLVPRGSSQPRWLDDQGS</sequence>
<dbReference type="InterPro" id="IPR023606">
    <property type="entry name" value="CoA-Trfase_III_dom_1_sf"/>
</dbReference>
<evidence type="ECO:0000313" key="2">
    <source>
        <dbReference type="EMBL" id="OIK29528.1"/>
    </source>
</evidence>
<dbReference type="SUPFAM" id="SSF89796">
    <property type="entry name" value="CoA-transferase family III (CaiB/BaiF)"/>
    <property type="match status" value="2"/>
</dbReference>
<dbReference type="AlphaFoldDB" id="A0A1J4QBS4"/>
<feature type="region of interest" description="Disordered" evidence="1">
    <location>
        <begin position="469"/>
        <end position="488"/>
    </location>
</feature>
<gene>
    <name evidence="2" type="ORF">VT52_000220</name>
</gene>
<dbReference type="EMBL" id="LBDA02000001">
    <property type="protein sequence ID" value="OIK29528.1"/>
    <property type="molecule type" value="Genomic_DNA"/>
</dbReference>
<accession>A0A1J4QBS4</accession>
<dbReference type="InterPro" id="IPR003673">
    <property type="entry name" value="CoA-Trfase_fam_III"/>
</dbReference>
<organism evidence="2 3">
    <name type="scientific">Streptomyces malaysiense</name>
    <dbReference type="NCBI Taxonomy" id="1428626"/>
    <lineage>
        <taxon>Bacteria</taxon>
        <taxon>Bacillati</taxon>
        <taxon>Actinomycetota</taxon>
        <taxon>Actinomycetes</taxon>
        <taxon>Kitasatosporales</taxon>
        <taxon>Streptomycetaceae</taxon>
        <taxon>Streptomyces</taxon>
    </lineage>
</organism>
<dbReference type="Gene3D" id="3.40.50.10540">
    <property type="entry name" value="Crotonobetainyl-coa:carnitine coa-transferase, domain 1"/>
    <property type="match status" value="2"/>
</dbReference>
<dbReference type="InterPro" id="IPR044855">
    <property type="entry name" value="CoA-Trfase_III_dom3_sf"/>
</dbReference>
<protein>
    <recommendedName>
        <fullName evidence="4">Carnitine dehydratase</fullName>
    </recommendedName>
</protein>
<evidence type="ECO:0000313" key="3">
    <source>
        <dbReference type="Proteomes" id="UP000034838"/>
    </source>
</evidence>
<dbReference type="Pfam" id="PF02515">
    <property type="entry name" value="CoA_transf_3"/>
    <property type="match status" value="1"/>
</dbReference>
<evidence type="ECO:0008006" key="4">
    <source>
        <dbReference type="Google" id="ProtNLM"/>
    </source>
</evidence>
<reference evidence="2" key="1">
    <citation type="submission" date="2016-10" db="EMBL/GenBank/DDBJ databases">
        <title>Genome sequence of Streptomyces malaysiense MUSC 136.</title>
        <authorList>
            <person name="Lee L.-H."/>
            <person name="Ser H.-L."/>
        </authorList>
    </citation>
    <scope>NUCLEOTIDE SEQUENCE [LARGE SCALE GENOMIC DNA]</scope>
    <source>
        <strain evidence="2">MUSC 136</strain>
    </source>
</reference>
<dbReference type="InterPro" id="IPR050509">
    <property type="entry name" value="CoA-transferase_III"/>
</dbReference>